<dbReference type="PANTHER" id="PTHR13103">
    <property type="entry name" value="SCHWANNOMIN INTERACTING PROTEIN 1"/>
    <property type="match status" value="1"/>
</dbReference>
<evidence type="ECO:0000313" key="4">
    <source>
        <dbReference type="EMBL" id="CAH1397252.1"/>
    </source>
</evidence>
<dbReference type="OrthoDB" id="6260144at2759"/>
<name>A0A9P0H896_NEZVI</name>
<evidence type="ECO:0000313" key="5">
    <source>
        <dbReference type="Proteomes" id="UP001152798"/>
    </source>
</evidence>
<evidence type="ECO:0000256" key="1">
    <source>
        <dbReference type="ARBA" id="ARBA00023054"/>
    </source>
</evidence>
<dbReference type="InterPro" id="IPR015649">
    <property type="entry name" value="SCHIP_1_C"/>
</dbReference>
<dbReference type="GO" id="GO:0035332">
    <property type="term" value="P:positive regulation of hippo signaling"/>
    <property type="evidence" value="ECO:0007669"/>
    <property type="project" value="TreeGrafter"/>
</dbReference>
<dbReference type="GO" id="GO:0030054">
    <property type="term" value="C:cell junction"/>
    <property type="evidence" value="ECO:0007669"/>
    <property type="project" value="TreeGrafter"/>
</dbReference>
<evidence type="ECO:0000256" key="2">
    <source>
        <dbReference type="SAM" id="MobiDB-lite"/>
    </source>
</evidence>
<dbReference type="AlphaFoldDB" id="A0A9P0H896"/>
<protein>
    <recommendedName>
        <fullName evidence="3">Schwannomin interacting protein 1 C-terminal domain-containing protein</fullName>
    </recommendedName>
</protein>
<dbReference type="GO" id="GO:0005886">
    <property type="term" value="C:plasma membrane"/>
    <property type="evidence" value="ECO:0007669"/>
    <property type="project" value="TreeGrafter"/>
</dbReference>
<organism evidence="4 5">
    <name type="scientific">Nezara viridula</name>
    <name type="common">Southern green stink bug</name>
    <name type="synonym">Cimex viridulus</name>
    <dbReference type="NCBI Taxonomy" id="85310"/>
    <lineage>
        <taxon>Eukaryota</taxon>
        <taxon>Metazoa</taxon>
        <taxon>Ecdysozoa</taxon>
        <taxon>Arthropoda</taxon>
        <taxon>Hexapoda</taxon>
        <taxon>Insecta</taxon>
        <taxon>Pterygota</taxon>
        <taxon>Neoptera</taxon>
        <taxon>Paraneoptera</taxon>
        <taxon>Hemiptera</taxon>
        <taxon>Heteroptera</taxon>
        <taxon>Panheteroptera</taxon>
        <taxon>Pentatomomorpha</taxon>
        <taxon>Pentatomoidea</taxon>
        <taxon>Pentatomidae</taxon>
        <taxon>Pentatominae</taxon>
        <taxon>Nezara</taxon>
    </lineage>
</organism>
<keyword evidence="5" id="KW-1185">Reference proteome</keyword>
<sequence>MFESFVSNIKSQSNRLTNSLSMENFKLKASETIDNLKSNLTDTTNSISLYFNDVQPRKGPSKTISTPNLNKFCNDKTNLKWPVLVDNKMVWIDYETYQNELAEDDEEPDIIDRFVRVISVNDDERINCNRRNDREEIRRRLAAGCDSEDYYGSDKPGKKPSLQARLQSGMNLQICFMNETSSDTESPSSESAPPATSQISPPVKSNKSPPEPPKSLNLPSVGRTRNINASSHSGPQSLKTVSGFFQSDTGDFFSRQARLQTEARLALSQAKERARMQMEAERCRSQTSPITQMLRESLNKVGIKFPEDRRRLSRQMLTDMNVAQLQVIVNDLHTQIEILNESLVKFLMERDELHMSQDSMLVDIEDITRYLGAKESSLKEDIVKNNNLAPQQSRPVITRLVSLGKK</sequence>
<dbReference type="Proteomes" id="UP001152798">
    <property type="component" value="Chromosome 3"/>
</dbReference>
<dbReference type="PANTHER" id="PTHR13103:SF2">
    <property type="entry name" value="IQCJ-SCHIP1 READTHROUGH TRANSCRIPT PROTEIN-RELATED"/>
    <property type="match status" value="1"/>
</dbReference>
<dbReference type="EMBL" id="OV725079">
    <property type="protein sequence ID" value="CAH1397252.1"/>
    <property type="molecule type" value="Genomic_DNA"/>
</dbReference>
<evidence type="ECO:0000259" key="3">
    <source>
        <dbReference type="Pfam" id="PF10148"/>
    </source>
</evidence>
<accession>A0A9P0H896</accession>
<reference evidence="4" key="1">
    <citation type="submission" date="2022-01" db="EMBL/GenBank/DDBJ databases">
        <authorList>
            <person name="King R."/>
        </authorList>
    </citation>
    <scope>NUCLEOTIDE SEQUENCE</scope>
</reference>
<gene>
    <name evidence="4" type="ORF">NEZAVI_LOCUS7115</name>
</gene>
<dbReference type="Pfam" id="PF10148">
    <property type="entry name" value="SCHIP-1_C"/>
    <property type="match status" value="1"/>
</dbReference>
<proteinExistence type="predicted"/>
<feature type="compositionally biased region" description="Low complexity" evidence="2">
    <location>
        <begin position="180"/>
        <end position="220"/>
    </location>
</feature>
<feature type="compositionally biased region" description="Polar residues" evidence="2">
    <location>
        <begin position="223"/>
        <end position="241"/>
    </location>
</feature>
<feature type="region of interest" description="Disordered" evidence="2">
    <location>
        <begin position="180"/>
        <end position="241"/>
    </location>
</feature>
<feature type="domain" description="Schwannomin interacting protein 1 C-terminal" evidence="3">
    <location>
        <begin position="130"/>
        <end position="380"/>
    </location>
</feature>
<dbReference type="InterPro" id="IPR039045">
    <property type="entry name" value="SCHIP_1"/>
</dbReference>
<keyword evidence="1" id="KW-0175">Coiled coil</keyword>